<evidence type="ECO:0000313" key="1">
    <source>
        <dbReference type="EMBL" id="MBA0017160.1"/>
    </source>
</evidence>
<accession>A0A7V8SKM2</accession>
<proteinExistence type="predicted"/>
<dbReference type="RefSeq" id="WP_180747289.1">
    <property type="nucleotide sequence ID" value="NZ_CBCRWQ010000015.1"/>
</dbReference>
<reference evidence="1 2" key="1">
    <citation type="submission" date="2020-07" db="EMBL/GenBank/DDBJ databases">
        <authorList>
            <person name="Hilgarth M."/>
            <person name="Werum V."/>
            <person name="Vogel R.F."/>
        </authorList>
    </citation>
    <scope>NUCLEOTIDE SEQUENCE [LARGE SCALE GENOMIC DNA]</scope>
    <source>
        <strain evidence="1 2">DSM 28961</strain>
    </source>
</reference>
<evidence type="ECO:0000313" key="2">
    <source>
        <dbReference type="Proteomes" id="UP000530186"/>
    </source>
</evidence>
<dbReference type="AlphaFoldDB" id="A0A7V8SKM2"/>
<protein>
    <submittedName>
        <fullName evidence="1">Uncharacterized protein</fullName>
    </submittedName>
</protein>
<sequence>MSNVNIVKIKSIYEIASPYADDIEITKYYCKISEEHEDWVKAKRTVQNKLRDFDEFTQGEFTRGIRGRVTNLAAFDAWIIWKDRYKPLTRKPKFVFEDKEF</sequence>
<name>A0A7V8SKM2_9LACT</name>
<dbReference type="Proteomes" id="UP000530186">
    <property type="component" value="Unassembled WGS sequence"/>
</dbReference>
<dbReference type="EMBL" id="JACBNY010000016">
    <property type="protein sequence ID" value="MBA0017160.1"/>
    <property type="molecule type" value="Genomic_DNA"/>
</dbReference>
<gene>
    <name evidence="1" type="ORF">HZR21_08515</name>
</gene>
<keyword evidence="2" id="KW-1185">Reference proteome</keyword>
<comment type="caution">
    <text evidence="1">The sequence shown here is derived from an EMBL/GenBank/DDBJ whole genome shotgun (WGS) entry which is preliminary data.</text>
</comment>
<organism evidence="1 2">
    <name type="scientific">Pseudolactococcus laudensis</name>
    <dbReference type="NCBI Taxonomy" id="1494461"/>
    <lineage>
        <taxon>Bacteria</taxon>
        <taxon>Bacillati</taxon>
        <taxon>Bacillota</taxon>
        <taxon>Bacilli</taxon>
        <taxon>Lactobacillales</taxon>
        <taxon>Streptococcaceae</taxon>
        <taxon>Pseudolactococcus</taxon>
    </lineage>
</organism>
<dbReference type="GeneID" id="303195559"/>